<protein>
    <submittedName>
        <fullName evidence="1">Uncharacterized protein</fullName>
    </submittedName>
</protein>
<evidence type="ECO:0000313" key="1">
    <source>
        <dbReference type="EnsemblPlants" id="Solyc05g015433.1.1"/>
    </source>
</evidence>
<sequence>MKYDCIRLPKNLRVQDYGLGVKKGQNPLLDSQAHLSQPSLHLNPTQQRLFPALSFDPSLCCLLPLRDPVSLTRRNAILSNRPFLPSLAQRIFFCFLGKEIVPNPEFSLEFFATVYVPLRRLISTRPVRGSSKLQAGQYKVCKRSSSLDVLNSYSFSYGLDGAIFGLHGFPLEPCILAYCVMVLKKPYTSYIHILYTHIQVKIRTGSQMRNLS</sequence>
<reference evidence="1" key="1">
    <citation type="journal article" date="2012" name="Nature">
        <title>The tomato genome sequence provides insights into fleshy fruit evolution.</title>
        <authorList>
            <consortium name="Tomato Genome Consortium"/>
        </authorList>
    </citation>
    <scope>NUCLEOTIDE SEQUENCE [LARGE SCALE GENOMIC DNA]</scope>
    <source>
        <strain evidence="1">cv. Heinz 1706</strain>
    </source>
</reference>
<name>A0A3Q7HA47_SOLLC</name>
<keyword evidence="2" id="KW-1185">Reference proteome</keyword>
<dbReference type="AlphaFoldDB" id="A0A3Q7HA47"/>
<dbReference type="InParanoid" id="A0A3Q7HA47"/>
<proteinExistence type="predicted"/>
<dbReference type="EnsemblPlants" id="Solyc05g015433.1.1">
    <property type="protein sequence ID" value="Solyc05g015433.1.1"/>
    <property type="gene ID" value="Solyc05g015433.1"/>
</dbReference>
<evidence type="ECO:0000313" key="2">
    <source>
        <dbReference type="Proteomes" id="UP000004994"/>
    </source>
</evidence>
<organism evidence="1">
    <name type="scientific">Solanum lycopersicum</name>
    <name type="common">Tomato</name>
    <name type="synonym">Lycopersicon esculentum</name>
    <dbReference type="NCBI Taxonomy" id="4081"/>
    <lineage>
        <taxon>Eukaryota</taxon>
        <taxon>Viridiplantae</taxon>
        <taxon>Streptophyta</taxon>
        <taxon>Embryophyta</taxon>
        <taxon>Tracheophyta</taxon>
        <taxon>Spermatophyta</taxon>
        <taxon>Magnoliopsida</taxon>
        <taxon>eudicotyledons</taxon>
        <taxon>Gunneridae</taxon>
        <taxon>Pentapetalae</taxon>
        <taxon>asterids</taxon>
        <taxon>lamiids</taxon>
        <taxon>Solanales</taxon>
        <taxon>Solanaceae</taxon>
        <taxon>Solanoideae</taxon>
        <taxon>Solaneae</taxon>
        <taxon>Solanum</taxon>
        <taxon>Solanum subgen. Lycopersicon</taxon>
    </lineage>
</organism>
<reference evidence="1" key="2">
    <citation type="submission" date="2019-01" db="UniProtKB">
        <authorList>
            <consortium name="EnsemblPlants"/>
        </authorList>
    </citation>
    <scope>IDENTIFICATION</scope>
    <source>
        <strain evidence="1">cv. Heinz 1706</strain>
    </source>
</reference>
<accession>A0A3Q7HA47</accession>
<dbReference type="Proteomes" id="UP000004994">
    <property type="component" value="Chromosome 5"/>
</dbReference>
<dbReference type="Gramene" id="Solyc05g015433.1.1">
    <property type="protein sequence ID" value="Solyc05g015433.1.1"/>
    <property type="gene ID" value="Solyc05g015433.1"/>
</dbReference>